<sequence>MHTYIRYIMQEVALHLSTSPKATIKCPIHNCSAKMLLACAFYINTIFKTYDLTYWLNRNFI</sequence>
<reference evidence="1" key="1">
    <citation type="journal article" date="2017" name="Nature">
        <title>The sunflower genome provides insights into oil metabolism, flowering and Asterid evolution.</title>
        <authorList>
            <person name="Badouin H."/>
            <person name="Gouzy J."/>
            <person name="Grassa C.J."/>
            <person name="Murat F."/>
            <person name="Staton S.E."/>
            <person name="Cottret L."/>
            <person name="Lelandais-Briere C."/>
            <person name="Owens G.L."/>
            <person name="Carrere S."/>
            <person name="Mayjonade B."/>
            <person name="Legrand L."/>
            <person name="Gill N."/>
            <person name="Kane N.C."/>
            <person name="Bowers J.E."/>
            <person name="Hubner S."/>
            <person name="Bellec A."/>
            <person name="Berard A."/>
            <person name="Berges H."/>
            <person name="Blanchet N."/>
            <person name="Boniface M.C."/>
            <person name="Brunel D."/>
            <person name="Catrice O."/>
            <person name="Chaidir N."/>
            <person name="Claudel C."/>
            <person name="Donnadieu C."/>
            <person name="Faraut T."/>
            <person name="Fievet G."/>
            <person name="Helmstetter N."/>
            <person name="King M."/>
            <person name="Knapp S.J."/>
            <person name="Lai Z."/>
            <person name="Le Paslier M.C."/>
            <person name="Lippi Y."/>
            <person name="Lorenzon L."/>
            <person name="Mandel J.R."/>
            <person name="Marage G."/>
            <person name="Marchand G."/>
            <person name="Marquand E."/>
            <person name="Bret-Mestries E."/>
            <person name="Morien E."/>
            <person name="Nambeesan S."/>
            <person name="Nguyen T."/>
            <person name="Pegot-Espagnet P."/>
            <person name="Pouilly N."/>
            <person name="Raftis F."/>
            <person name="Sallet E."/>
            <person name="Schiex T."/>
            <person name="Thomas J."/>
            <person name="Vandecasteele C."/>
            <person name="Vares D."/>
            <person name="Vear F."/>
            <person name="Vautrin S."/>
            <person name="Crespi M."/>
            <person name="Mangin B."/>
            <person name="Burke J.M."/>
            <person name="Salse J."/>
            <person name="Munos S."/>
            <person name="Vincourt P."/>
            <person name="Rieseberg L.H."/>
            <person name="Langlade N.B."/>
        </authorList>
    </citation>
    <scope>NUCLEOTIDE SEQUENCE</scope>
    <source>
        <tissue evidence="1">Leaves</tissue>
    </source>
</reference>
<reference evidence="1" key="2">
    <citation type="submission" date="2020-06" db="EMBL/GenBank/DDBJ databases">
        <title>Helianthus annuus Genome sequencing and assembly Release 2.</title>
        <authorList>
            <person name="Gouzy J."/>
            <person name="Langlade N."/>
            <person name="Munos S."/>
        </authorList>
    </citation>
    <scope>NUCLEOTIDE SEQUENCE</scope>
    <source>
        <tissue evidence="1">Leaves</tissue>
    </source>
</reference>
<comment type="caution">
    <text evidence="1">The sequence shown here is derived from an EMBL/GenBank/DDBJ whole genome shotgun (WGS) entry which is preliminary data.</text>
</comment>
<proteinExistence type="predicted"/>
<protein>
    <submittedName>
        <fullName evidence="1">Uncharacterized protein</fullName>
    </submittedName>
</protein>
<evidence type="ECO:0000313" key="2">
    <source>
        <dbReference type="Proteomes" id="UP000215914"/>
    </source>
</evidence>
<dbReference type="EMBL" id="MNCJ02000331">
    <property type="protein sequence ID" value="KAF5758349.1"/>
    <property type="molecule type" value="Genomic_DNA"/>
</dbReference>
<dbReference type="Gramene" id="mRNA:HanXRQr2_Chr16g0728211">
    <property type="protein sequence ID" value="CDS:HanXRQr2_Chr16g0728211.1"/>
    <property type="gene ID" value="HanXRQr2_Chr16g0728211"/>
</dbReference>
<name>A0A9K3GYL0_HELAN</name>
<gene>
    <name evidence="1" type="ORF">HanXRQr2_Chr16g0728211</name>
</gene>
<dbReference type="Proteomes" id="UP000215914">
    <property type="component" value="Unassembled WGS sequence"/>
</dbReference>
<keyword evidence="2" id="KW-1185">Reference proteome</keyword>
<organism evidence="1 2">
    <name type="scientific">Helianthus annuus</name>
    <name type="common">Common sunflower</name>
    <dbReference type="NCBI Taxonomy" id="4232"/>
    <lineage>
        <taxon>Eukaryota</taxon>
        <taxon>Viridiplantae</taxon>
        <taxon>Streptophyta</taxon>
        <taxon>Embryophyta</taxon>
        <taxon>Tracheophyta</taxon>
        <taxon>Spermatophyta</taxon>
        <taxon>Magnoliopsida</taxon>
        <taxon>eudicotyledons</taxon>
        <taxon>Gunneridae</taxon>
        <taxon>Pentapetalae</taxon>
        <taxon>asterids</taxon>
        <taxon>campanulids</taxon>
        <taxon>Asterales</taxon>
        <taxon>Asteraceae</taxon>
        <taxon>Asteroideae</taxon>
        <taxon>Heliantheae alliance</taxon>
        <taxon>Heliantheae</taxon>
        <taxon>Helianthus</taxon>
    </lineage>
</organism>
<dbReference type="AlphaFoldDB" id="A0A9K3GYL0"/>
<accession>A0A9K3GYL0</accession>
<evidence type="ECO:0000313" key="1">
    <source>
        <dbReference type="EMBL" id="KAF5758349.1"/>
    </source>
</evidence>